<feature type="transmembrane region" description="Helical" evidence="2">
    <location>
        <begin position="100"/>
        <end position="123"/>
    </location>
</feature>
<evidence type="ECO:0000256" key="2">
    <source>
        <dbReference type="SAM" id="Phobius"/>
    </source>
</evidence>
<gene>
    <name evidence="3" type="ORF">BXT84_13445</name>
</gene>
<evidence type="ECO:0000313" key="3">
    <source>
        <dbReference type="EMBL" id="AUW95596.1"/>
    </source>
</evidence>
<keyword evidence="2" id="KW-0472">Membrane</keyword>
<dbReference type="Pfam" id="PF07690">
    <property type="entry name" value="MFS_1"/>
    <property type="match status" value="1"/>
</dbReference>
<evidence type="ECO:0000256" key="1">
    <source>
        <dbReference type="ARBA" id="ARBA00004651"/>
    </source>
</evidence>
<organism evidence="3 4">
    <name type="scientific">Sulfobacillus thermotolerans</name>
    <dbReference type="NCBI Taxonomy" id="338644"/>
    <lineage>
        <taxon>Bacteria</taxon>
        <taxon>Bacillati</taxon>
        <taxon>Bacillota</taxon>
        <taxon>Clostridia</taxon>
        <taxon>Eubacteriales</taxon>
        <taxon>Clostridiales Family XVII. Incertae Sedis</taxon>
        <taxon>Sulfobacillus</taxon>
    </lineage>
</organism>
<dbReference type="Gene3D" id="1.20.1250.20">
    <property type="entry name" value="MFS general substrate transporter like domains"/>
    <property type="match status" value="1"/>
</dbReference>
<evidence type="ECO:0000313" key="4">
    <source>
        <dbReference type="Proteomes" id="UP000325292"/>
    </source>
</evidence>
<dbReference type="InterPro" id="IPR036259">
    <property type="entry name" value="MFS_trans_sf"/>
</dbReference>
<feature type="transmembrane region" description="Helical" evidence="2">
    <location>
        <begin position="135"/>
        <end position="158"/>
    </location>
</feature>
<sequence length="399" mass="43120">MSSPKLSRGALWLLITFSGAQTANAVATVFVNLFMLVVAHDLTGLITFNIGYFVALSIVFYAASKVFHGQPPLVPYRWGLFLTMAFYGLLLLLSHHAGHMVLTLGIIYGIAQGSYWFGFNLMTFDTIDKDSRMHFFGMSGAINSIAGVAAPLFSGFIISTFSGLGGYLIVFAAALALYAAALIVSSGVPMGPPMHLQPVTDSWRVVAERPDWALIIKTVVIRGTREGITSISGLFLIFFATHNAALVGIYTAATALARMAASLLVTRHVRDSRQMQAMSLGVAGIIGAGLLLLAGSSWPWIFAYGMLFALTLPFYMIPSETIPMGVMDNDPQITQRRVSYTLSREVALNVGRLLTVAILSIGVHWIAAPVMVIILILATSVIQIWNVWAMGRIITPEIG</sequence>
<comment type="subcellular location">
    <subcellularLocation>
        <location evidence="1">Cell membrane</location>
        <topology evidence="1">Multi-pass membrane protein</topology>
    </subcellularLocation>
</comment>
<keyword evidence="4" id="KW-1185">Reference proteome</keyword>
<dbReference type="PANTHER" id="PTHR23526:SF2">
    <property type="entry name" value="MAJOR FACILITATOR SUPERFAMILY (MFS) PROFILE DOMAIN-CONTAINING PROTEIN"/>
    <property type="match status" value="1"/>
</dbReference>
<dbReference type="SUPFAM" id="SSF103473">
    <property type="entry name" value="MFS general substrate transporter"/>
    <property type="match status" value="1"/>
</dbReference>
<accession>A0ABM6RWF1</accession>
<feature type="transmembrane region" description="Helical" evidence="2">
    <location>
        <begin position="277"/>
        <end position="294"/>
    </location>
</feature>
<feature type="transmembrane region" description="Helical" evidence="2">
    <location>
        <begin position="372"/>
        <end position="391"/>
    </location>
</feature>
<evidence type="ECO:0008006" key="5">
    <source>
        <dbReference type="Google" id="ProtNLM"/>
    </source>
</evidence>
<dbReference type="EMBL" id="CP019454">
    <property type="protein sequence ID" value="AUW95596.1"/>
    <property type="molecule type" value="Genomic_DNA"/>
</dbReference>
<feature type="transmembrane region" description="Helical" evidence="2">
    <location>
        <begin position="245"/>
        <end position="265"/>
    </location>
</feature>
<name>A0ABM6RWF1_9FIRM</name>
<dbReference type="Proteomes" id="UP000325292">
    <property type="component" value="Chromosome"/>
</dbReference>
<reference evidence="3 4" key="1">
    <citation type="journal article" date="2019" name="Sci. Rep.">
        <title>Sulfobacillus thermotolerans: new insights into resistance and metabolic capacities of acidophilic chemolithotrophs.</title>
        <authorList>
            <person name="Panyushkina A.E."/>
            <person name="Babenko V.V."/>
            <person name="Nikitina A.S."/>
            <person name="Selezneva O.V."/>
            <person name="Tsaplina I.A."/>
            <person name="Letarova M.A."/>
            <person name="Kostryukova E.S."/>
            <person name="Letarov A.V."/>
        </authorList>
    </citation>
    <scope>NUCLEOTIDE SEQUENCE [LARGE SCALE GENOMIC DNA]</scope>
    <source>
        <strain evidence="3 4">Kr1</strain>
    </source>
</reference>
<feature type="transmembrane region" description="Helical" evidence="2">
    <location>
        <begin position="346"/>
        <end position="366"/>
    </location>
</feature>
<dbReference type="PANTHER" id="PTHR23526">
    <property type="entry name" value="INTEGRAL MEMBRANE TRANSPORT PROTEIN-RELATED"/>
    <property type="match status" value="1"/>
</dbReference>
<keyword evidence="2" id="KW-0812">Transmembrane</keyword>
<dbReference type="InterPro" id="IPR052528">
    <property type="entry name" value="Sugar_transport-like"/>
</dbReference>
<feature type="transmembrane region" description="Helical" evidence="2">
    <location>
        <begin position="300"/>
        <end position="317"/>
    </location>
</feature>
<proteinExistence type="predicted"/>
<feature type="transmembrane region" description="Helical" evidence="2">
    <location>
        <begin position="164"/>
        <end position="184"/>
    </location>
</feature>
<keyword evidence="2" id="KW-1133">Transmembrane helix</keyword>
<feature type="transmembrane region" description="Helical" evidence="2">
    <location>
        <begin position="75"/>
        <end position="94"/>
    </location>
</feature>
<feature type="transmembrane region" description="Helical" evidence="2">
    <location>
        <begin position="44"/>
        <end position="63"/>
    </location>
</feature>
<dbReference type="InterPro" id="IPR011701">
    <property type="entry name" value="MFS"/>
</dbReference>
<protein>
    <recommendedName>
        <fullName evidence="5">MFS transporter</fullName>
    </recommendedName>
</protein>